<sequence length="196" mass="21037">MNAYYSLTNAQSSSSKSGFSTVNPLRFHPHQPNLVAAGFSTTLSIIDISSYKNDSNSSLSSSTKTLTTNRDISSIDWSGDGLYLVAASEDTICVWETSHWKMITQHNTQNKLTSCVFLSSATAPSGSSDKSMRIAFGEYEAISVWQFLGGNPTRVSAPMGTVTALACGTRSDGSGKLFLASTSSSKDNNLKIWHVV</sequence>
<dbReference type="PANTHER" id="PTHR44376:SF5">
    <property type="entry name" value="TRANSCRIPTIONAL COREPRESSOR LEUNIG ISOFORM X1"/>
    <property type="match status" value="1"/>
</dbReference>
<proteinExistence type="predicted"/>
<reference evidence="1 2" key="1">
    <citation type="journal article" date="2018" name="New Phytol.">
        <title>Phylogenomics of Endogonaceae and evolution of mycorrhizas within Mucoromycota.</title>
        <authorList>
            <person name="Chang Y."/>
            <person name="Desiro A."/>
            <person name="Na H."/>
            <person name="Sandor L."/>
            <person name="Lipzen A."/>
            <person name="Clum A."/>
            <person name="Barry K."/>
            <person name="Grigoriev I.V."/>
            <person name="Martin F.M."/>
            <person name="Stajich J.E."/>
            <person name="Smith M.E."/>
            <person name="Bonito G."/>
            <person name="Spatafora J.W."/>
        </authorList>
    </citation>
    <scope>NUCLEOTIDE SEQUENCE [LARGE SCALE GENOMIC DNA]</scope>
    <source>
        <strain evidence="1 2">GMNB39</strain>
    </source>
</reference>
<dbReference type="PANTHER" id="PTHR44376">
    <property type="entry name" value="TRANSCRIPTIONAL REGULATOR OF FILAMENTOUS GROWTH FLO8"/>
    <property type="match status" value="1"/>
</dbReference>
<dbReference type="SUPFAM" id="SSF50978">
    <property type="entry name" value="WD40 repeat-like"/>
    <property type="match status" value="1"/>
</dbReference>
<evidence type="ECO:0008006" key="3">
    <source>
        <dbReference type="Google" id="ProtNLM"/>
    </source>
</evidence>
<name>A0A433CZG1_9FUNG</name>
<dbReference type="Pfam" id="PF00400">
    <property type="entry name" value="WD40"/>
    <property type="match status" value="1"/>
</dbReference>
<evidence type="ECO:0000313" key="1">
    <source>
        <dbReference type="EMBL" id="RUP43969.1"/>
    </source>
</evidence>
<gene>
    <name evidence="1" type="ORF">BC936DRAFT_150129</name>
</gene>
<dbReference type="InterPro" id="IPR044716">
    <property type="entry name" value="LEUNIG-like"/>
</dbReference>
<dbReference type="EMBL" id="RBNI01009918">
    <property type="protein sequence ID" value="RUP43969.1"/>
    <property type="molecule type" value="Genomic_DNA"/>
</dbReference>
<comment type="caution">
    <text evidence="1">The sequence shown here is derived from an EMBL/GenBank/DDBJ whole genome shotgun (WGS) entry which is preliminary data.</text>
</comment>
<dbReference type="OrthoDB" id="5600002at2759"/>
<keyword evidence="2" id="KW-1185">Reference proteome</keyword>
<dbReference type="GO" id="GO:0003714">
    <property type="term" value="F:transcription corepressor activity"/>
    <property type="evidence" value="ECO:0007669"/>
    <property type="project" value="InterPro"/>
</dbReference>
<evidence type="ECO:0000313" key="2">
    <source>
        <dbReference type="Proteomes" id="UP000268093"/>
    </source>
</evidence>
<dbReference type="Proteomes" id="UP000268093">
    <property type="component" value="Unassembled WGS sequence"/>
</dbReference>
<dbReference type="InterPro" id="IPR001680">
    <property type="entry name" value="WD40_rpt"/>
</dbReference>
<organism evidence="1 2">
    <name type="scientific">Jimgerdemannia flammicorona</name>
    <dbReference type="NCBI Taxonomy" id="994334"/>
    <lineage>
        <taxon>Eukaryota</taxon>
        <taxon>Fungi</taxon>
        <taxon>Fungi incertae sedis</taxon>
        <taxon>Mucoromycota</taxon>
        <taxon>Mucoromycotina</taxon>
        <taxon>Endogonomycetes</taxon>
        <taxon>Endogonales</taxon>
        <taxon>Endogonaceae</taxon>
        <taxon>Jimgerdemannia</taxon>
    </lineage>
</organism>
<protein>
    <recommendedName>
        <fullName evidence="3">WD40-repeat-containing domain protein</fullName>
    </recommendedName>
</protein>
<dbReference type="SMART" id="SM00320">
    <property type="entry name" value="WD40"/>
    <property type="match status" value="2"/>
</dbReference>
<dbReference type="AlphaFoldDB" id="A0A433CZG1"/>
<dbReference type="InterPro" id="IPR015943">
    <property type="entry name" value="WD40/YVTN_repeat-like_dom_sf"/>
</dbReference>
<dbReference type="InterPro" id="IPR036322">
    <property type="entry name" value="WD40_repeat_dom_sf"/>
</dbReference>
<accession>A0A433CZG1</accession>
<dbReference type="Gene3D" id="2.130.10.10">
    <property type="entry name" value="YVTN repeat-like/Quinoprotein amine dehydrogenase"/>
    <property type="match status" value="1"/>
</dbReference>